<dbReference type="SUPFAM" id="SSF54593">
    <property type="entry name" value="Glyoxalase/Bleomycin resistance protein/Dihydroxybiphenyl dioxygenase"/>
    <property type="match status" value="1"/>
</dbReference>
<keyword evidence="3" id="KW-1185">Reference proteome</keyword>
<dbReference type="InterPro" id="IPR029068">
    <property type="entry name" value="Glyas_Bleomycin-R_OHBP_Dase"/>
</dbReference>
<dbReference type="STRING" id="477641.MODMU_2064"/>
<feature type="domain" description="VOC" evidence="1">
    <location>
        <begin position="15"/>
        <end position="134"/>
    </location>
</feature>
<evidence type="ECO:0000313" key="3">
    <source>
        <dbReference type="Proteomes" id="UP000006461"/>
    </source>
</evidence>
<dbReference type="Gene3D" id="3.10.180.10">
    <property type="entry name" value="2,3-Dihydroxybiphenyl 1,2-Dioxygenase, domain 1"/>
    <property type="match status" value="1"/>
</dbReference>
<dbReference type="Pfam" id="PF00903">
    <property type="entry name" value="Glyoxalase"/>
    <property type="match status" value="1"/>
</dbReference>
<dbReference type="HOGENOM" id="CLU_046006_9_2_11"/>
<reference evidence="2 3" key="1">
    <citation type="journal article" date="2012" name="J. Bacteriol.">
        <title>Genome Sequence of Radiation-Resistant Modestobacter marinus Strain BC501, a Representative Actinobacterium That Thrives on Calcareous Stone Surfaces.</title>
        <authorList>
            <person name="Normand P."/>
            <person name="Gury J."/>
            <person name="Pujic P."/>
            <person name="Chouaia B."/>
            <person name="Crotti E."/>
            <person name="Brusetti L."/>
            <person name="Daffonchio D."/>
            <person name="Vacherie B."/>
            <person name="Barbe V."/>
            <person name="Medigue C."/>
            <person name="Calteau A."/>
            <person name="Ghodhbane-Gtari F."/>
            <person name="Essoussi I."/>
            <person name="Nouioui I."/>
            <person name="Abbassi-Ghozzi I."/>
            <person name="Gtari M."/>
        </authorList>
    </citation>
    <scope>NUCLEOTIDE SEQUENCE [LARGE SCALE GENOMIC DNA]</scope>
    <source>
        <strain evidence="3">BC 501</strain>
    </source>
</reference>
<name>I4EVT6_MODI5</name>
<proteinExistence type="predicted"/>
<dbReference type="Proteomes" id="UP000006461">
    <property type="component" value="Chromosome"/>
</dbReference>
<dbReference type="KEGG" id="mmar:MODMU_2064"/>
<protein>
    <submittedName>
        <fullName evidence="2">Glyoxalase/bleomycin resistance protein/dioxygenase</fullName>
    </submittedName>
</protein>
<gene>
    <name evidence="2" type="ordered locus">MODMU_2064</name>
</gene>
<organism evidence="2 3">
    <name type="scientific">Modestobacter italicus (strain DSM 44449 / CECT 9708 / BC 501)</name>
    <dbReference type="NCBI Taxonomy" id="2732864"/>
    <lineage>
        <taxon>Bacteria</taxon>
        <taxon>Bacillati</taxon>
        <taxon>Actinomycetota</taxon>
        <taxon>Actinomycetes</taxon>
        <taxon>Geodermatophilales</taxon>
        <taxon>Geodermatophilaceae</taxon>
        <taxon>Modestobacter</taxon>
    </lineage>
</organism>
<dbReference type="InterPro" id="IPR037523">
    <property type="entry name" value="VOC_core"/>
</dbReference>
<dbReference type="PROSITE" id="PS51819">
    <property type="entry name" value="VOC"/>
    <property type="match status" value="1"/>
</dbReference>
<dbReference type="InterPro" id="IPR004360">
    <property type="entry name" value="Glyas_Fos-R_dOase_dom"/>
</dbReference>
<dbReference type="EMBL" id="FO203431">
    <property type="protein sequence ID" value="CCH87499.1"/>
    <property type="molecule type" value="Genomic_DNA"/>
</dbReference>
<dbReference type="eggNOG" id="COG0346">
    <property type="taxonomic scope" value="Bacteria"/>
</dbReference>
<evidence type="ECO:0000313" key="2">
    <source>
        <dbReference type="EMBL" id="CCH87499.1"/>
    </source>
</evidence>
<dbReference type="AlphaFoldDB" id="I4EVT6"/>
<evidence type="ECO:0000259" key="1">
    <source>
        <dbReference type="PROSITE" id="PS51819"/>
    </source>
</evidence>
<sequence>MSEPTSSPDLPPVAGISHVGLSVADLDAAVDFWTRVMGFEVTTRMPGLCFVVHREARLGFGLTDHGGAARGVFDERHTGLDHLALAVLDTGALQAWADRLDAHDVPNSGVVPTDSGWHLNVRGPDRFPLELFVMSPAAAAAFGLDSPDQAVARSGRT</sequence>
<dbReference type="CDD" id="cd06587">
    <property type="entry name" value="VOC"/>
    <property type="match status" value="1"/>
</dbReference>
<accession>I4EVT6</accession>